<keyword evidence="5" id="KW-1185">Reference proteome</keyword>
<name>A0ABD1X8S8_9LAMI</name>
<evidence type="ECO:0000313" key="4">
    <source>
        <dbReference type="EMBL" id="KAL2558319.1"/>
    </source>
</evidence>
<evidence type="ECO:0000259" key="3">
    <source>
        <dbReference type="Pfam" id="PF22910"/>
    </source>
</evidence>
<proteinExistence type="predicted"/>
<dbReference type="EMBL" id="JBFOLJ010000001">
    <property type="protein sequence ID" value="KAL2558319.1"/>
    <property type="molecule type" value="Genomic_DNA"/>
</dbReference>
<sequence length="813" mass="91110">MSTQPTTKVRLVRCPRCRQVLAELPDVPLYTCGGCGTILKAKNQKNESNDSNVRLQETDAVVKTEHDRVSEEQEGTGSNQDLTPPLSGESSPEKDNTGDHGEHDKSFSDEISSPPEVNYLENEDSSADVKKSLKRDEGKCPLEQNSDRFDSSFLKDYNREWSGGRNLSDESPSSSECNCHMVEVSTQAVRQCTEWDDMIPLDGCRGRDPMVVGENTKGIISRYLVPENDVKSQNISKSLETASHSAGRTTEVNEDIKIHPLFRSLSKEDDLNTLTGDLFVSAQSPLNESMVSVDIITSDSEHMEHSRSPQIFGRTSSVDTLGSSPLVDPITDLSVKREDLLKSPTIGSYYAYDGSVSSYDGNDDQIPNHILQPSSRKFDLPETKRYDHASGNRTRVDEEGISRSPFSSSDFMESHRNGNGKVKHSSYQHNLFEHHPSFHSPDEPSYSEPDKLDLLRMVYELEDQLNRMRFSNDMTSGRFPDSVDEKYTPLYNDHLVPEREMHADLNRPRYHMRHGQVQGWPGQSGALRMPYPGEAADHSRQVNCSCVHCFLQDLHCSPQFPSHSMCCDNVHSHASSSSTPQHYTSSEVSLLDDGMKKSYSKEKYQAAKRHIRPIAGGAPLIACYHCSELLQLPADFLIFEKKYHRLRCNACLEVLKFSLLKGSNIVQYVPDVFAPPPSEAENYNDANSKRNLVPISLSNPHPNANHVPYSDDYELSCRSSSTKREASPVRSSFGRHQMKASSNKIASVDESMGDRQMKSILRESQNKNERVAKSYESTGTSSKMSKWKKASAELEGSPLHRLMGYSSISQVLK</sequence>
<feature type="region of interest" description="Disordered" evidence="1">
    <location>
        <begin position="720"/>
        <end position="789"/>
    </location>
</feature>
<dbReference type="InterPro" id="IPR055126">
    <property type="entry name" value="EDR4-like_N"/>
</dbReference>
<dbReference type="PANTHER" id="PTHR31105:SF38">
    <property type="entry name" value="PROTEIN ENHANCED DISEASE RESISTANCE 4"/>
    <property type="match status" value="1"/>
</dbReference>
<organism evidence="4 5">
    <name type="scientific">Forsythia ovata</name>
    <dbReference type="NCBI Taxonomy" id="205694"/>
    <lineage>
        <taxon>Eukaryota</taxon>
        <taxon>Viridiplantae</taxon>
        <taxon>Streptophyta</taxon>
        <taxon>Embryophyta</taxon>
        <taxon>Tracheophyta</taxon>
        <taxon>Spermatophyta</taxon>
        <taxon>Magnoliopsida</taxon>
        <taxon>eudicotyledons</taxon>
        <taxon>Gunneridae</taxon>
        <taxon>Pentapetalae</taxon>
        <taxon>asterids</taxon>
        <taxon>lamiids</taxon>
        <taxon>Lamiales</taxon>
        <taxon>Oleaceae</taxon>
        <taxon>Forsythieae</taxon>
        <taxon>Forsythia</taxon>
    </lineage>
</organism>
<dbReference type="PANTHER" id="PTHR31105">
    <property type="entry name" value="EXTRA-LARGE G-PROTEIN-LIKE"/>
    <property type="match status" value="1"/>
</dbReference>
<dbReference type="InterPro" id="IPR040244">
    <property type="entry name" value="EDR4-like"/>
</dbReference>
<reference evidence="5" key="1">
    <citation type="submission" date="2024-07" db="EMBL/GenBank/DDBJ databases">
        <title>Two chromosome-level genome assemblies of Korean endemic species Abeliophyllum distichum and Forsythia ovata (Oleaceae).</title>
        <authorList>
            <person name="Jang H."/>
        </authorList>
    </citation>
    <scope>NUCLEOTIDE SEQUENCE [LARGE SCALE GENOMIC DNA]</scope>
</reference>
<feature type="domain" description="Probable zinc-ribbon" evidence="2">
    <location>
        <begin position="615"/>
        <end position="659"/>
    </location>
</feature>
<feature type="compositionally biased region" description="Basic and acidic residues" evidence="1">
    <location>
        <begin position="56"/>
        <end position="71"/>
    </location>
</feature>
<evidence type="ECO:0000313" key="5">
    <source>
        <dbReference type="Proteomes" id="UP001604277"/>
    </source>
</evidence>
<feature type="compositionally biased region" description="Basic and acidic residues" evidence="1">
    <location>
        <begin position="91"/>
        <end position="108"/>
    </location>
</feature>
<feature type="region of interest" description="Disordered" evidence="1">
    <location>
        <begin position="44"/>
        <end position="147"/>
    </location>
</feature>
<feature type="compositionally biased region" description="Basic and acidic residues" evidence="1">
    <location>
        <begin position="127"/>
        <end position="147"/>
    </location>
</feature>
<comment type="caution">
    <text evidence="4">The sequence shown here is derived from an EMBL/GenBank/DDBJ whole genome shotgun (WGS) entry which is preliminary data.</text>
</comment>
<protein>
    <submittedName>
        <fullName evidence="4">Protein ENHANCED DISEASE RESISTANCE 4</fullName>
    </submittedName>
</protein>
<evidence type="ECO:0000256" key="1">
    <source>
        <dbReference type="SAM" id="MobiDB-lite"/>
    </source>
</evidence>
<gene>
    <name evidence="4" type="ORF">Fot_03058</name>
</gene>
<dbReference type="AlphaFoldDB" id="A0ABD1X8S8"/>
<feature type="domain" description="Enhanced disease resistance 4-like N-terminal" evidence="3">
    <location>
        <begin position="8"/>
        <end position="41"/>
    </location>
</feature>
<feature type="region of interest" description="Disordered" evidence="1">
    <location>
        <begin position="392"/>
        <end position="423"/>
    </location>
</feature>
<dbReference type="InterPro" id="IPR021480">
    <property type="entry name" value="Zinc_ribbon_12"/>
</dbReference>
<dbReference type="Proteomes" id="UP001604277">
    <property type="component" value="Unassembled WGS sequence"/>
</dbReference>
<accession>A0ABD1X8S8</accession>
<evidence type="ECO:0000259" key="2">
    <source>
        <dbReference type="Pfam" id="PF11331"/>
    </source>
</evidence>
<feature type="compositionally biased region" description="Basic and acidic residues" evidence="1">
    <location>
        <begin position="752"/>
        <end position="773"/>
    </location>
</feature>
<feature type="compositionally biased region" description="Basic and acidic residues" evidence="1">
    <location>
        <begin position="392"/>
        <end position="401"/>
    </location>
</feature>
<dbReference type="Pfam" id="PF11331">
    <property type="entry name" value="Zn_ribbon_12"/>
    <property type="match status" value="1"/>
</dbReference>
<dbReference type="Pfam" id="PF22910">
    <property type="entry name" value="EDR4-like_1st"/>
    <property type="match status" value="1"/>
</dbReference>